<dbReference type="NCBIfam" id="NF000282">
    <property type="entry name" value="RND_permease_1"/>
    <property type="match status" value="1"/>
</dbReference>
<feature type="transmembrane region" description="Helical" evidence="9">
    <location>
        <begin position="875"/>
        <end position="895"/>
    </location>
</feature>
<evidence type="ECO:0000256" key="2">
    <source>
        <dbReference type="ARBA" id="ARBA00010942"/>
    </source>
</evidence>
<keyword evidence="3" id="KW-0813">Transport</keyword>
<feature type="transmembrane region" description="Helical" evidence="9">
    <location>
        <begin position="369"/>
        <end position="389"/>
    </location>
</feature>
<dbReference type="InterPro" id="IPR001036">
    <property type="entry name" value="Acrflvin-R"/>
</dbReference>
<feature type="transmembrane region" description="Helical" evidence="9">
    <location>
        <begin position="395"/>
        <end position="419"/>
    </location>
</feature>
<evidence type="ECO:0000256" key="7">
    <source>
        <dbReference type="ARBA" id="ARBA00022989"/>
    </source>
</evidence>
<dbReference type="Gene3D" id="3.30.70.1430">
    <property type="entry name" value="Multidrug efflux transporter AcrB pore domain"/>
    <property type="match status" value="2"/>
</dbReference>
<dbReference type="RefSeq" id="WP_200392324.1">
    <property type="nucleotide sequence ID" value="NZ_JAENIO010000035.1"/>
</dbReference>
<feature type="transmembrane region" description="Helical" evidence="9">
    <location>
        <begin position="545"/>
        <end position="564"/>
    </location>
</feature>
<dbReference type="InterPro" id="IPR027463">
    <property type="entry name" value="AcrB_DN_DC_subdom"/>
</dbReference>
<feature type="transmembrane region" description="Helical" evidence="9">
    <location>
        <begin position="12"/>
        <end position="32"/>
    </location>
</feature>
<reference evidence="10" key="1">
    <citation type="submission" date="2021-01" db="EMBL/GenBank/DDBJ databases">
        <title>Modified the classification status of verrucomicrobia.</title>
        <authorList>
            <person name="Feng X."/>
        </authorList>
    </citation>
    <scope>NUCLEOTIDE SEQUENCE</scope>
    <source>
        <strain evidence="10">KCTC 12986</strain>
    </source>
</reference>
<evidence type="ECO:0000313" key="10">
    <source>
        <dbReference type="EMBL" id="MBK1834890.1"/>
    </source>
</evidence>
<sequence>MKFPQFFITRPIFAMVLSIVVMIVGAISYFGLPVAQYPEIAPPTIQVTASYPGASPDVLADTVAAPLEQEINGVENMLYMTSQSTSNGAVSLTITFAQGTDVDQAQVLVQNRVARAEAKLPEIVRRSGVVTEKASPDLLLVAHLISEDGKLDQLFVGNYGFLRVRDELLRLNGVGNVTVFGAAEYSMRVWLDPQKLAARQLTTTDVLNALGEQNVQVAAGTIGQQPMQGTNAFQMNVLAQGRLKTAEEFGEIIVKTGSEGQIVHLNDVARIELGSQDYGRESYLDGQPAIGIGVTQKPGSNALETAEEVKETLERLSKDFPAGLGHTIVYNPTIFVEESINSVYHTLIEAIILVVLVVLVFLQNWRASLIPLLAIPVSLIGAMAVMAGLDFSLNNLTLFGMVLAIGIVVDDAIVVVEGVERHLEEGKGPIEATQIAMKEVSGALVAIALVLSAVFIPTAFITGISGQFYKQFAITIAAATLFSAFVSLTLSPAMCALLLRGPEAKKDGFQRLLDFLFGWFFRLFNKLFNSLSRGYGGFIRRITRLSLLFLLLYAALLAAGGWVFQKVPGGFIPDQDQGYLILSVQLPDAASLTRTREVVMEAAELAREIDGIAHTVEIAGFSGATRAIAPNAGAIFVILDSFEERSHHGRTASEISADLQAALAQVTESTNVVIAPPPVRGIGTGGGFKLMLQDQRGGTYDELQAVAGELVGKLNQDPAVGFAYTTFSATTPQFYADIDREKAKTLQVPMSNIFQTLQTFLGSSYVNDFNQFGRTYRVIAQAEESYRDDADDVRLLTTRSETGAIVPLGSLLEMERITGPDRVVRHNLYPSAEVAGQAAPGFSSGEALLAVEQLAADLPPGYSFEWVDISYQERAAGNTAGLVFALAVVFVFLLLSAQYESWGLPLSVIMIVPMCIVGGITGVLLRGMDNNILTQIGFVVLIGLAAKNAILIVEFARQLEDEGKDRFAAAVEACKLRLRPILMTSFAFILGVVPLVIAHGPGFEMRQVLGTTVFSGMLGVTLFGLIFTPVFYVLIRGIGARGREKASE</sequence>
<dbReference type="EMBL" id="JAENIO010000035">
    <property type="protein sequence ID" value="MBK1834890.1"/>
    <property type="molecule type" value="Genomic_DNA"/>
</dbReference>
<comment type="similarity">
    <text evidence="2">Belongs to the resistance-nodulation-cell division (RND) (TC 2.A.6) family.</text>
</comment>
<dbReference type="Gene3D" id="1.20.1640.10">
    <property type="entry name" value="Multidrug efflux transporter AcrB transmembrane domain"/>
    <property type="match status" value="2"/>
</dbReference>
<feature type="transmembrane region" description="Helical" evidence="9">
    <location>
        <begin position="440"/>
        <end position="460"/>
    </location>
</feature>
<dbReference type="GO" id="GO:0015562">
    <property type="term" value="F:efflux transmembrane transporter activity"/>
    <property type="evidence" value="ECO:0007669"/>
    <property type="project" value="InterPro"/>
</dbReference>
<dbReference type="SUPFAM" id="SSF82714">
    <property type="entry name" value="Multidrug efflux transporter AcrB TolC docking domain, DN and DC subdomains"/>
    <property type="match status" value="2"/>
</dbReference>
<dbReference type="PANTHER" id="PTHR32063:SF11">
    <property type="entry name" value="CATION OR DRUG EFFLUX SYSTEM PROTEIN"/>
    <property type="match status" value="1"/>
</dbReference>
<dbReference type="InterPro" id="IPR004764">
    <property type="entry name" value="MdtF-like"/>
</dbReference>
<accession>A0A934VNC6</accession>
<dbReference type="GO" id="GO:0009636">
    <property type="term" value="P:response to toxic substance"/>
    <property type="evidence" value="ECO:0007669"/>
    <property type="project" value="UniProtKB-ARBA"/>
</dbReference>
<dbReference type="FunFam" id="3.30.70.1430:FF:000001">
    <property type="entry name" value="Efflux pump membrane transporter"/>
    <property type="match status" value="1"/>
</dbReference>
<evidence type="ECO:0000256" key="3">
    <source>
        <dbReference type="ARBA" id="ARBA00022448"/>
    </source>
</evidence>
<dbReference type="NCBIfam" id="TIGR00915">
    <property type="entry name" value="2A0602"/>
    <property type="match status" value="1"/>
</dbReference>
<feature type="transmembrane region" description="Helical" evidence="9">
    <location>
        <begin position="1013"/>
        <end position="1035"/>
    </location>
</feature>
<feature type="transmembrane region" description="Helical" evidence="9">
    <location>
        <begin position="936"/>
        <end position="956"/>
    </location>
</feature>
<dbReference type="GO" id="GO:0042910">
    <property type="term" value="F:xenobiotic transmembrane transporter activity"/>
    <property type="evidence" value="ECO:0007669"/>
    <property type="project" value="TreeGrafter"/>
</dbReference>
<name>A0A934VNC6_9BACT</name>
<dbReference type="FunFam" id="1.20.1640.10:FF:000001">
    <property type="entry name" value="Efflux pump membrane transporter"/>
    <property type="match status" value="1"/>
</dbReference>
<keyword evidence="6 9" id="KW-0812">Transmembrane</keyword>
<evidence type="ECO:0000256" key="1">
    <source>
        <dbReference type="ARBA" id="ARBA00004429"/>
    </source>
</evidence>
<evidence type="ECO:0000256" key="9">
    <source>
        <dbReference type="SAM" id="Phobius"/>
    </source>
</evidence>
<dbReference type="Proteomes" id="UP000604083">
    <property type="component" value="Unassembled WGS sequence"/>
</dbReference>
<dbReference type="PRINTS" id="PR00702">
    <property type="entry name" value="ACRIFLAVINRP"/>
</dbReference>
<dbReference type="AlphaFoldDB" id="A0A934VNC6"/>
<keyword evidence="4" id="KW-1003">Cell membrane</keyword>
<gene>
    <name evidence="10" type="ORF">JIN78_12540</name>
</gene>
<proteinExistence type="inferred from homology"/>
<keyword evidence="8 9" id="KW-0472">Membrane</keyword>
<feature type="transmembrane region" description="Helical" evidence="9">
    <location>
        <begin position="902"/>
        <end position="924"/>
    </location>
</feature>
<dbReference type="Gene3D" id="3.30.2090.10">
    <property type="entry name" value="Multidrug efflux transporter AcrB TolC docking domain, DN and DC subdomains"/>
    <property type="match status" value="2"/>
</dbReference>
<evidence type="ECO:0000256" key="5">
    <source>
        <dbReference type="ARBA" id="ARBA00022519"/>
    </source>
</evidence>
<feature type="transmembrane region" description="Helical" evidence="9">
    <location>
        <begin position="343"/>
        <end position="362"/>
    </location>
</feature>
<keyword evidence="11" id="KW-1185">Reference proteome</keyword>
<dbReference type="Pfam" id="PF00873">
    <property type="entry name" value="ACR_tran"/>
    <property type="match status" value="1"/>
</dbReference>
<feature type="transmembrane region" description="Helical" evidence="9">
    <location>
        <begin position="472"/>
        <end position="499"/>
    </location>
</feature>
<comment type="subcellular location">
    <subcellularLocation>
        <location evidence="1">Cell inner membrane</location>
        <topology evidence="1">Multi-pass membrane protein</topology>
    </subcellularLocation>
</comment>
<dbReference type="GO" id="GO:0005886">
    <property type="term" value="C:plasma membrane"/>
    <property type="evidence" value="ECO:0007669"/>
    <property type="project" value="UniProtKB-SubCell"/>
</dbReference>
<keyword evidence="7 9" id="KW-1133">Transmembrane helix</keyword>
<evidence type="ECO:0000256" key="6">
    <source>
        <dbReference type="ARBA" id="ARBA00022692"/>
    </source>
</evidence>
<dbReference type="SUPFAM" id="SSF82866">
    <property type="entry name" value="Multidrug efflux transporter AcrB transmembrane domain"/>
    <property type="match status" value="2"/>
</dbReference>
<evidence type="ECO:0000313" key="11">
    <source>
        <dbReference type="Proteomes" id="UP000604083"/>
    </source>
</evidence>
<evidence type="ECO:0000256" key="4">
    <source>
        <dbReference type="ARBA" id="ARBA00022475"/>
    </source>
</evidence>
<feature type="transmembrane region" description="Helical" evidence="9">
    <location>
        <begin position="981"/>
        <end position="1001"/>
    </location>
</feature>
<organism evidence="10 11">
    <name type="scientific">Roseibacillus ishigakijimensis</name>
    <dbReference type="NCBI Taxonomy" id="454146"/>
    <lineage>
        <taxon>Bacteria</taxon>
        <taxon>Pseudomonadati</taxon>
        <taxon>Verrucomicrobiota</taxon>
        <taxon>Verrucomicrobiia</taxon>
        <taxon>Verrucomicrobiales</taxon>
        <taxon>Verrucomicrobiaceae</taxon>
        <taxon>Roseibacillus</taxon>
    </lineage>
</organism>
<dbReference type="Gene3D" id="3.30.70.1440">
    <property type="entry name" value="Multidrug efflux transporter AcrB pore domain"/>
    <property type="match status" value="1"/>
</dbReference>
<keyword evidence="5" id="KW-0997">Cell inner membrane</keyword>
<protein>
    <submittedName>
        <fullName evidence="10">Multidrug efflux RND transporter permease subunit</fullName>
    </submittedName>
</protein>
<dbReference type="Gene3D" id="3.30.70.1320">
    <property type="entry name" value="Multidrug efflux transporter AcrB pore domain like"/>
    <property type="match status" value="1"/>
</dbReference>
<dbReference type="PANTHER" id="PTHR32063">
    <property type="match status" value="1"/>
</dbReference>
<comment type="caution">
    <text evidence="10">The sequence shown here is derived from an EMBL/GenBank/DDBJ whole genome shotgun (WGS) entry which is preliminary data.</text>
</comment>
<evidence type="ECO:0000256" key="8">
    <source>
        <dbReference type="ARBA" id="ARBA00023136"/>
    </source>
</evidence>
<dbReference type="SUPFAM" id="SSF82693">
    <property type="entry name" value="Multidrug efflux transporter AcrB pore domain, PN1, PN2, PC1 and PC2 subdomains"/>
    <property type="match status" value="4"/>
</dbReference>